<dbReference type="STRING" id="1367847.JCM7686_1449"/>
<dbReference type="KEGG" id="pami:JCM7686_1449"/>
<feature type="domain" description="ABC transporter" evidence="17">
    <location>
        <begin position="301"/>
        <end position="550"/>
    </location>
</feature>
<dbReference type="Gene3D" id="3.40.50.300">
    <property type="entry name" value="P-loop containing nucleotide triphosphate hydrolases"/>
    <property type="match status" value="2"/>
</dbReference>
<dbReference type="PATRIC" id="fig|1367847.3.peg.1421"/>
<proteinExistence type="inferred from homology"/>
<dbReference type="HOGENOM" id="CLU_000604_86_2_5"/>
<keyword evidence="3" id="KW-0813">Transport</keyword>
<dbReference type="GO" id="GO:0015833">
    <property type="term" value="P:peptide transport"/>
    <property type="evidence" value="ECO:0007669"/>
    <property type="project" value="InterPro"/>
</dbReference>
<dbReference type="PANTHER" id="PTHR43776">
    <property type="entry name" value="TRANSPORT ATP-BINDING PROTEIN"/>
    <property type="match status" value="1"/>
</dbReference>
<evidence type="ECO:0000313" key="19">
    <source>
        <dbReference type="Proteomes" id="UP000015480"/>
    </source>
</evidence>
<comment type="function">
    <text evidence="12">Part of the ABC transporter complex GsiABCD involved in glutathione import. Responsible for energy coupling to the transport system.</text>
</comment>
<reference evidence="18 19" key="1">
    <citation type="journal article" date="2014" name="BMC Genomics">
        <title>Architecture and functions of a multipartite genome of the methylotrophic bacterium Paracoccus aminophilus JCM 7686, containing primary and secondary chromids.</title>
        <authorList>
            <person name="Dziewit L."/>
            <person name="Czarnecki J."/>
            <person name="Wibberg D."/>
            <person name="Radlinska M."/>
            <person name="Mrozek P."/>
            <person name="Szymczak M."/>
            <person name="Schluter A."/>
            <person name="Puhler A."/>
            <person name="Bartosik D."/>
        </authorList>
    </citation>
    <scope>NUCLEOTIDE SEQUENCE [LARGE SCALE GENOMIC DNA]</scope>
    <source>
        <strain evidence="18">JCM 7686</strain>
    </source>
</reference>
<evidence type="ECO:0000256" key="15">
    <source>
        <dbReference type="ARBA" id="ARBA00041187"/>
    </source>
</evidence>
<dbReference type="GO" id="GO:0005886">
    <property type="term" value="C:plasma membrane"/>
    <property type="evidence" value="ECO:0007669"/>
    <property type="project" value="UniProtKB-SubCell"/>
</dbReference>
<dbReference type="PROSITE" id="PS00211">
    <property type="entry name" value="ABC_TRANSPORTER_1"/>
    <property type="match status" value="2"/>
</dbReference>
<comment type="subunit">
    <text evidence="2">The complex is composed of two ATP-binding proteins (GsiA), two transmembrane proteins (GsiC and GsiD) and a solute-binding protein (GsiB).</text>
</comment>
<dbReference type="AlphaFoldDB" id="S5XYQ0"/>
<keyword evidence="10" id="KW-1278">Translocase</keyword>
<comment type="subcellular location">
    <subcellularLocation>
        <location evidence="1">Cell inner membrane</location>
        <topology evidence="1">Peripheral membrane protein</topology>
    </subcellularLocation>
</comment>
<dbReference type="SMART" id="SM00382">
    <property type="entry name" value="AAA"/>
    <property type="match status" value="2"/>
</dbReference>
<evidence type="ECO:0000256" key="7">
    <source>
        <dbReference type="ARBA" id="ARBA00022741"/>
    </source>
</evidence>
<keyword evidence="9 18" id="KW-0067">ATP-binding</keyword>
<dbReference type="SUPFAM" id="SSF52540">
    <property type="entry name" value="P-loop containing nucleoside triphosphate hydrolases"/>
    <property type="match status" value="2"/>
</dbReference>
<evidence type="ECO:0000256" key="13">
    <source>
        <dbReference type="ARBA" id="ARBA00038416"/>
    </source>
</evidence>
<evidence type="ECO:0000256" key="14">
    <source>
        <dbReference type="ARBA" id="ARBA00039050"/>
    </source>
</evidence>
<dbReference type="GO" id="GO:0016887">
    <property type="term" value="F:ATP hydrolysis activity"/>
    <property type="evidence" value="ECO:0007669"/>
    <property type="project" value="InterPro"/>
</dbReference>
<evidence type="ECO:0000256" key="1">
    <source>
        <dbReference type="ARBA" id="ARBA00004417"/>
    </source>
</evidence>
<evidence type="ECO:0000256" key="9">
    <source>
        <dbReference type="ARBA" id="ARBA00022840"/>
    </source>
</evidence>
<evidence type="ECO:0000256" key="16">
    <source>
        <dbReference type="ARBA" id="ARBA00047640"/>
    </source>
</evidence>
<dbReference type="PROSITE" id="PS50893">
    <property type="entry name" value="ABC_TRANSPORTER_2"/>
    <property type="match status" value="2"/>
</dbReference>
<evidence type="ECO:0000256" key="4">
    <source>
        <dbReference type="ARBA" id="ARBA00022475"/>
    </source>
</evidence>
<dbReference type="GO" id="GO:0055085">
    <property type="term" value="P:transmembrane transport"/>
    <property type="evidence" value="ECO:0007669"/>
    <property type="project" value="UniProtKB-ARBA"/>
</dbReference>
<evidence type="ECO:0000256" key="2">
    <source>
        <dbReference type="ARBA" id="ARBA00011469"/>
    </source>
</evidence>
<accession>S5XYQ0</accession>
<keyword evidence="11" id="KW-0472">Membrane</keyword>
<keyword evidence="7" id="KW-0547">Nucleotide-binding</keyword>
<dbReference type="PANTHER" id="PTHR43776:SF15">
    <property type="entry name" value="GLUTATHIONE IMPORT ATP-BINDING PROTEIN GSIA"/>
    <property type="match status" value="1"/>
</dbReference>
<comment type="similarity">
    <text evidence="13">Belongs to the ABC transporter superfamily. Glutathione importer (TC 3.A.1.5.11) family.</text>
</comment>
<dbReference type="InterPro" id="IPR050319">
    <property type="entry name" value="ABC_transp_ATP-bind"/>
</dbReference>
<comment type="catalytic activity">
    <reaction evidence="16">
        <text>glutathione(out) + ATP + H2O = glutathione(in) + ADP + phosphate + H(+)</text>
        <dbReference type="Rhea" id="RHEA:29791"/>
        <dbReference type="ChEBI" id="CHEBI:15377"/>
        <dbReference type="ChEBI" id="CHEBI:15378"/>
        <dbReference type="ChEBI" id="CHEBI:30616"/>
        <dbReference type="ChEBI" id="CHEBI:43474"/>
        <dbReference type="ChEBI" id="CHEBI:57925"/>
        <dbReference type="ChEBI" id="CHEBI:456216"/>
        <dbReference type="EC" id="7.4.2.10"/>
    </reaction>
</comment>
<name>S5XYQ0_PARAH</name>
<evidence type="ECO:0000256" key="5">
    <source>
        <dbReference type="ARBA" id="ARBA00022519"/>
    </source>
</evidence>
<organism evidence="18 19">
    <name type="scientific">Paracoccus aminophilus JCM 7686</name>
    <dbReference type="NCBI Taxonomy" id="1367847"/>
    <lineage>
        <taxon>Bacteria</taxon>
        <taxon>Pseudomonadati</taxon>
        <taxon>Pseudomonadota</taxon>
        <taxon>Alphaproteobacteria</taxon>
        <taxon>Rhodobacterales</taxon>
        <taxon>Paracoccaceae</taxon>
        <taxon>Paracoccus</taxon>
    </lineage>
</organism>
<dbReference type="NCBIfam" id="NF008453">
    <property type="entry name" value="PRK11308.1"/>
    <property type="match status" value="2"/>
</dbReference>
<dbReference type="NCBIfam" id="NF007739">
    <property type="entry name" value="PRK10419.1"/>
    <property type="match status" value="2"/>
</dbReference>
<dbReference type="InterPro" id="IPR003439">
    <property type="entry name" value="ABC_transporter-like_ATP-bd"/>
</dbReference>
<keyword evidence="5" id="KW-0997">Cell inner membrane</keyword>
<evidence type="ECO:0000259" key="17">
    <source>
        <dbReference type="PROSITE" id="PS50893"/>
    </source>
</evidence>
<evidence type="ECO:0000256" key="11">
    <source>
        <dbReference type="ARBA" id="ARBA00023136"/>
    </source>
</evidence>
<evidence type="ECO:0000256" key="10">
    <source>
        <dbReference type="ARBA" id="ARBA00022967"/>
    </source>
</evidence>
<feature type="domain" description="ABC transporter" evidence="17">
    <location>
        <begin position="30"/>
        <end position="279"/>
    </location>
</feature>
<evidence type="ECO:0000256" key="8">
    <source>
        <dbReference type="ARBA" id="ARBA00022801"/>
    </source>
</evidence>
<evidence type="ECO:0000313" key="18">
    <source>
        <dbReference type="EMBL" id="AGT08550.1"/>
    </source>
</evidence>
<dbReference type="Pfam" id="PF08352">
    <property type="entry name" value="oligo_HPY"/>
    <property type="match status" value="2"/>
</dbReference>
<keyword evidence="4" id="KW-1003">Cell membrane</keyword>
<evidence type="ECO:0000256" key="3">
    <source>
        <dbReference type="ARBA" id="ARBA00022448"/>
    </source>
</evidence>
<dbReference type="NCBIfam" id="TIGR01727">
    <property type="entry name" value="oligo_HPY"/>
    <property type="match status" value="1"/>
</dbReference>
<dbReference type="EMBL" id="CP006650">
    <property type="protein sequence ID" value="AGT08550.1"/>
    <property type="molecule type" value="Genomic_DNA"/>
</dbReference>
<dbReference type="InterPro" id="IPR013563">
    <property type="entry name" value="Oligopep_ABC_C"/>
</dbReference>
<dbReference type="EC" id="7.4.2.10" evidence="14"/>
<dbReference type="Pfam" id="PF00005">
    <property type="entry name" value="ABC_tran"/>
    <property type="match status" value="2"/>
</dbReference>
<evidence type="ECO:0000256" key="6">
    <source>
        <dbReference type="ARBA" id="ARBA00022737"/>
    </source>
</evidence>
<keyword evidence="19" id="KW-1185">Reference proteome</keyword>
<dbReference type="eggNOG" id="COG4172">
    <property type="taxonomic scope" value="Bacteria"/>
</dbReference>
<dbReference type="FunFam" id="3.40.50.300:FF:000016">
    <property type="entry name" value="Oligopeptide ABC transporter ATP-binding component"/>
    <property type="match status" value="2"/>
</dbReference>
<dbReference type="InterPro" id="IPR027417">
    <property type="entry name" value="P-loop_NTPase"/>
</dbReference>
<evidence type="ECO:0000256" key="12">
    <source>
        <dbReference type="ARBA" id="ARBA00037530"/>
    </source>
</evidence>
<dbReference type="InterPro" id="IPR017871">
    <property type="entry name" value="ABC_transporter-like_CS"/>
</dbReference>
<dbReference type="GO" id="GO:0005524">
    <property type="term" value="F:ATP binding"/>
    <property type="evidence" value="ECO:0007669"/>
    <property type="project" value="UniProtKB-KW"/>
</dbReference>
<dbReference type="Proteomes" id="UP000015480">
    <property type="component" value="Chromosome"/>
</dbReference>
<dbReference type="CDD" id="cd03257">
    <property type="entry name" value="ABC_NikE_OppD_transporters"/>
    <property type="match status" value="2"/>
</dbReference>
<keyword evidence="6" id="KW-0677">Repeat</keyword>
<gene>
    <name evidence="18" type="ORF">JCM7686_1449</name>
</gene>
<protein>
    <recommendedName>
        <fullName evidence="15">Glutathione import ATP-binding protein GsiA</fullName>
        <ecNumber evidence="14">7.4.2.10</ecNumber>
    </recommendedName>
</protein>
<keyword evidence="8 18" id="KW-0378">Hydrolase</keyword>
<sequence>MSMSEPLSSPAVLGDARPADPASAEVVLSVRDLQVSARSDAGLVPLVHGLSFDLHRGETLAIAGESGSGKSITSLACMRLLPEPAVRVTGGSVNLGGTELTRLSEGQMKPLRGARIAMIFQEPMTALNPVMTVGRQLTEAIRTHEPMPIRAARLRALEALRAVRLSQPEKRLEQYPHELSGGMRQRVMIAMAIALRPDVLIADEPTTALDVTVQREVLDLLRDLQRELGTAIILITHDMGVVAEMADRVIVMRKGSVVETAPVAALFAAPREDYTRELLAAVPRIGQGAARPEPAGRELLVRYDEVSVGFPIRQGLLGRVSARVHAVEKVSLDIFRGETLSLVGESGCGKSTMAKALVGLVPHSGEIRIDGKSMAALDAKGRKALRRDLQIVFQDPMAALDARMTVGELICEPLVIHGIGTADEQRARVRELLERVDLPASAYQRYPHQFSGGQRQRICIARALALKPKLIVCDESVAALDVSIQARVLDLLRDLQRETGITYLFISHDMAVVENISDRVAVMYLGQIVEMGSRDQLFTNPQHPYTRRLLAAVPVPDPTRVRAPSPRLTGEIPSPVWPAGSEPARLQLTDIGGGHLVALDASA</sequence>
<dbReference type="InterPro" id="IPR003593">
    <property type="entry name" value="AAA+_ATPase"/>
</dbReference>